<gene>
    <name evidence="1" type="ORF">TM448A05485_0009</name>
</gene>
<protein>
    <submittedName>
        <fullName evidence="1">Uncharacterized protein</fullName>
    </submittedName>
</protein>
<accession>A0A6H2A4N1</accession>
<sequence>MAGKTPRVQTTSEPIAEVTKITDPVGQKNVAGIQINPATREDIGREFYYKAIDETVASAENFFISSGAEVAFNNLTVNGVYRNDGFTTIKGILTINGRLTNNGILEVGRSW</sequence>
<evidence type="ECO:0000313" key="1">
    <source>
        <dbReference type="EMBL" id="QJA54672.1"/>
    </source>
</evidence>
<proteinExistence type="predicted"/>
<dbReference type="AlphaFoldDB" id="A0A6H2A4N1"/>
<reference evidence="1" key="1">
    <citation type="submission" date="2020-03" db="EMBL/GenBank/DDBJ databases">
        <title>The deep terrestrial virosphere.</title>
        <authorList>
            <person name="Holmfeldt K."/>
            <person name="Nilsson E."/>
            <person name="Simone D."/>
            <person name="Lopez-Fernandez M."/>
            <person name="Wu X."/>
            <person name="de Brujin I."/>
            <person name="Lundin D."/>
            <person name="Andersson A."/>
            <person name="Bertilsson S."/>
            <person name="Dopson M."/>
        </authorList>
    </citation>
    <scope>NUCLEOTIDE SEQUENCE</scope>
    <source>
        <strain evidence="1">TM448A05485</strain>
    </source>
</reference>
<dbReference type="EMBL" id="MT144527">
    <property type="protein sequence ID" value="QJA54672.1"/>
    <property type="molecule type" value="Genomic_DNA"/>
</dbReference>
<organism evidence="1">
    <name type="scientific">viral metagenome</name>
    <dbReference type="NCBI Taxonomy" id="1070528"/>
    <lineage>
        <taxon>unclassified sequences</taxon>
        <taxon>metagenomes</taxon>
        <taxon>organismal metagenomes</taxon>
    </lineage>
</organism>
<name>A0A6H2A4N1_9ZZZZ</name>